<protein>
    <submittedName>
        <fullName evidence="2">Glycosyltransferase</fullName>
    </submittedName>
</protein>
<evidence type="ECO:0000313" key="3">
    <source>
        <dbReference type="Proteomes" id="UP001163266"/>
    </source>
</evidence>
<dbReference type="EMBL" id="CP110257">
    <property type="protein sequence ID" value="UZD55748.1"/>
    <property type="molecule type" value="Genomic_DNA"/>
</dbReference>
<evidence type="ECO:0000259" key="1">
    <source>
        <dbReference type="Pfam" id="PF00535"/>
    </source>
</evidence>
<organism evidence="2 3">
    <name type="scientific">Caldimonas aquatica</name>
    <dbReference type="NCBI Taxonomy" id="376175"/>
    <lineage>
        <taxon>Bacteria</taxon>
        <taxon>Pseudomonadati</taxon>
        <taxon>Pseudomonadota</taxon>
        <taxon>Betaproteobacteria</taxon>
        <taxon>Burkholderiales</taxon>
        <taxon>Sphaerotilaceae</taxon>
        <taxon>Caldimonas</taxon>
    </lineage>
</organism>
<dbReference type="SUPFAM" id="SSF53448">
    <property type="entry name" value="Nucleotide-diphospho-sugar transferases"/>
    <property type="match status" value="1"/>
</dbReference>
<reference evidence="2" key="1">
    <citation type="submission" date="2022-10" db="EMBL/GenBank/DDBJ databases">
        <title>Complete genome sequence of Schlegelella aquatica LMG 23380.</title>
        <authorList>
            <person name="Musilova J."/>
            <person name="Kourilova X."/>
            <person name="Bezdicek M."/>
            <person name="Hermankova K."/>
            <person name="Obruca S."/>
            <person name="Sedlar K."/>
        </authorList>
    </citation>
    <scope>NUCLEOTIDE SEQUENCE</scope>
    <source>
        <strain evidence="2">LMG 23380</strain>
    </source>
</reference>
<feature type="domain" description="Glycosyltransferase 2-like" evidence="1">
    <location>
        <begin position="5"/>
        <end position="128"/>
    </location>
</feature>
<dbReference type="CDD" id="cd00761">
    <property type="entry name" value="Glyco_tranf_GTA_type"/>
    <property type="match status" value="1"/>
</dbReference>
<dbReference type="Pfam" id="PF00535">
    <property type="entry name" value="Glycos_transf_2"/>
    <property type="match status" value="1"/>
</dbReference>
<dbReference type="RefSeq" id="WP_264893502.1">
    <property type="nucleotide sequence ID" value="NZ_CP110257.1"/>
</dbReference>
<evidence type="ECO:0000313" key="2">
    <source>
        <dbReference type="EMBL" id="UZD55748.1"/>
    </source>
</evidence>
<proteinExistence type="predicted"/>
<accession>A0ABY6MUQ8</accession>
<dbReference type="InterPro" id="IPR029044">
    <property type="entry name" value="Nucleotide-diphossugar_trans"/>
</dbReference>
<dbReference type="Proteomes" id="UP001163266">
    <property type="component" value="Chromosome"/>
</dbReference>
<name>A0ABY6MUQ8_9BURK</name>
<dbReference type="InterPro" id="IPR001173">
    <property type="entry name" value="Glyco_trans_2-like"/>
</dbReference>
<keyword evidence="3" id="KW-1185">Reference proteome</keyword>
<dbReference type="Gene3D" id="3.90.550.10">
    <property type="entry name" value="Spore Coat Polysaccharide Biosynthesis Protein SpsA, Chain A"/>
    <property type="match status" value="1"/>
</dbReference>
<sequence length="248" mass="27935">MRVAVITPYYKEPESYLRRCLGSVKDQTYASIEHFVVADGHPQAWIDDEPVRHLRLDREHGDYGNTPRALGALLAASEGCDAVCFLDADNWYHPEHVSSCVKVADEQKPDYVVTLRYLVRDDGSVLPLGIAEDVSGGHVDTNCYFFCRGAFHTLSRWALMPRPMAPLGDRFFLQSLRADGLKAATTGRKTVNYLCTWADYFRLVGEEPPAYAKPAISALPTADWMRRLSVEEVEIVRRLSGVRLGRTR</sequence>
<gene>
    <name evidence="2" type="ORF">OMP39_03990</name>
</gene>